<dbReference type="GO" id="GO:0006508">
    <property type="term" value="P:proteolysis"/>
    <property type="evidence" value="ECO:0007669"/>
    <property type="project" value="InterPro"/>
</dbReference>
<organism evidence="4 5">
    <name type="scientific">Antrodiella citrinella</name>
    <dbReference type="NCBI Taxonomy" id="2447956"/>
    <lineage>
        <taxon>Eukaryota</taxon>
        <taxon>Fungi</taxon>
        <taxon>Dikarya</taxon>
        <taxon>Basidiomycota</taxon>
        <taxon>Agaricomycotina</taxon>
        <taxon>Agaricomycetes</taxon>
        <taxon>Polyporales</taxon>
        <taxon>Steccherinaceae</taxon>
        <taxon>Antrodiella</taxon>
    </lineage>
</organism>
<comment type="caution">
    <text evidence="4">The sequence shown here is derived from an EMBL/GenBank/DDBJ whole genome shotgun (WGS) entry which is preliminary data.</text>
</comment>
<feature type="region of interest" description="Disordered" evidence="2">
    <location>
        <begin position="228"/>
        <end position="269"/>
    </location>
</feature>
<evidence type="ECO:0000259" key="3">
    <source>
        <dbReference type="Pfam" id="PF13352"/>
    </source>
</evidence>
<feature type="domain" description="DUF4100" evidence="3">
    <location>
        <begin position="359"/>
        <end position="597"/>
    </location>
</feature>
<feature type="region of interest" description="Disordered" evidence="2">
    <location>
        <begin position="464"/>
        <end position="504"/>
    </location>
</feature>
<protein>
    <recommendedName>
        <fullName evidence="3">DUF4100 domain-containing protein</fullName>
    </recommendedName>
</protein>
<keyword evidence="5" id="KW-1185">Reference proteome</keyword>
<dbReference type="GO" id="GO:0004190">
    <property type="term" value="F:aspartic-type endopeptidase activity"/>
    <property type="evidence" value="ECO:0007669"/>
    <property type="project" value="UniProtKB-KW"/>
</dbReference>
<sequence length="844" mass="93014">MSGQGSGAAAAVAGRPIVLVPMPLAGMKNAPSFDGKRVTEFLEIIESLGKVSGIPEAELPPFILRYCSHNLQQALRWDSVFEANDWDAAKARLTELYKGNESSASTSLNRLTTFASTASAANMVHSARSFDRYNTKFLRILGNMLKTGKISQTQTHYYFWKGLPRKLRTALRPSIERIMAGTVLSQTNPPSTSQTISAVRAYYDDEDIDYDSDSDADRRAVRKIVRLSSDEENSDSSSSDTDSDDDSARKKKKKKKSKTSSAESELSKQIQVLTQQVELLKMNHPAMSPAMQRATATTLYSQPAHQTSSMPNIPSNVPKRCYMCDGVEGVNLGHRLGIRACPETDILISEGLMMYSPQGRLVQMDGTPIPIIPSGQGGIAQYLRTKRASQTAQKGKGRDTPPHMTALAASLCRDGVELLQGSSFAVSAADVYAFPLMTRSQVKKAGAPLETGEPVRKTRMEFVHTNDDPTGENDEPTPVIRVHPPAEPTKLTPVAKDKTEPTTRIQAKPPTINTEEGWRATERVKREERANEDRDRRPAKSLPYRFTSSIQEEVSLEAVQDQILGTKITLALRDVIGMSPELQKRFSSLTKTRREIGRASATELFFQSTDDRDTGANTSRQRADASATIEVVTSVAECIQEGVSAVLTTDDESQSAALLSYDPGCEDLNEIMERYVHAIAMGPSPKKFFAMVTGIVKGKFGTEDITFLVDSGSELNLITRRVWEQSHVDLDPDGGRWSLKGVVGEPVHLFGCCRDAPVEIGGMHFDHHFFITPQETGKFDAILGQPWLQYFAARFDYARDSSSMILEVWPTGAREGKSFRTQLVGSRKHANADSLDSKVRRPAF</sequence>
<dbReference type="PROSITE" id="PS00141">
    <property type="entry name" value="ASP_PROTEASE"/>
    <property type="match status" value="1"/>
</dbReference>
<reference evidence="4 5" key="1">
    <citation type="submission" date="2019-02" db="EMBL/GenBank/DDBJ databases">
        <title>Genome sequencing of the rare red list fungi Antrodiella citrinella (Flaviporus citrinellus).</title>
        <authorList>
            <person name="Buettner E."/>
            <person name="Kellner H."/>
        </authorList>
    </citation>
    <scope>NUCLEOTIDE SEQUENCE [LARGE SCALE GENOMIC DNA]</scope>
    <source>
        <strain evidence="4 5">DSM 108506</strain>
    </source>
</reference>
<feature type="compositionally biased region" description="Basic residues" evidence="2">
    <location>
        <begin position="249"/>
        <end position="258"/>
    </location>
</feature>
<dbReference type="InterPro" id="IPR021109">
    <property type="entry name" value="Peptidase_aspartic_dom_sf"/>
</dbReference>
<keyword evidence="1" id="KW-0064">Aspartyl protease</keyword>
<dbReference type="InterPro" id="IPR025165">
    <property type="entry name" value="DUF4100"/>
</dbReference>
<keyword evidence="1" id="KW-0645">Protease</keyword>
<evidence type="ECO:0000256" key="2">
    <source>
        <dbReference type="SAM" id="MobiDB-lite"/>
    </source>
</evidence>
<proteinExistence type="predicted"/>
<dbReference type="AlphaFoldDB" id="A0A4S4LT90"/>
<gene>
    <name evidence="4" type="ORF">EUX98_g9432</name>
</gene>
<feature type="compositionally biased region" description="Low complexity" evidence="2">
    <location>
        <begin position="259"/>
        <end position="268"/>
    </location>
</feature>
<dbReference type="Pfam" id="PF13352">
    <property type="entry name" value="DUF4100"/>
    <property type="match status" value="1"/>
</dbReference>
<name>A0A4S4LT90_9APHY</name>
<dbReference type="Proteomes" id="UP000308730">
    <property type="component" value="Unassembled WGS sequence"/>
</dbReference>
<dbReference type="EMBL" id="SGPM01000802">
    <property type="protein sequence ID" value="THH15646.1"/>
    <property type="molecule type" value="Genomic_DNA"/>
</dbReference>
<dbReference type="InterPro" id="IPR001969">
    <property type="entry name" value="Aspartic_peptidase_AS"/>
</dbReference>
<dbReference type="Gene3D" id="2.40.70.10">
    <property type="entry name" value="Acid Proteases"/>
    <property type="match status" value="1"/>
</dbReference>
<dbReference type="OrthoDB" id="2758461at2759"/>
<dbReference type="CDD" id="cd00303">
    <property type="entry name" value="retropepsin_like"/>
    <property type="match status" value="1"/>
</dbReference>
<evidence type="ECO:0000313" key="5">
    <source>
        <dbReference type="Proteomes" id="UP000308730"/>
    </source>
</evidence>
<keyword evidence="1" id="KW-0378">Hydrolase</keyword>
<accession>A0A4S4LT90</accession>
<dbReference type="SUPFAM" id="SSF50630">
    <property type="entry name" value="Acid proteases"/>
    <property type="match status" value="1"/>
</dbReference>
<evidence type="ECO:0000256" key="1">
    <source>
        <dbReference type="ARBA" id="ARBA00022750"/>
    </source>
</evidence>
<evidence type="ECO:0000313" key="4">
    <source>
        <dbReference type="EMBL" id="THH15646.1"/>
    </source>
</evidence>